<dbReference type="AlphaFoldDB" id="A0A381UYI2"/>
<gene>
    <name evidence="2" type="ORF">METZ01_LOCUS86046</name>
</gene>
<accession>A0A381UYI2</accession>
<dbReference type="InterPro" id="IPR036249">
    <property type="entry name" value="Thioredoxin-like_sf"/>
</dbReference>
<dbReference type="NCBIfam" id="TIGR02174">
    <property type="entry name" value="CXXU_selWTH"/>
    <property type="match status" value="1"/>
</dbReference>
<dbReference type="SUPFAM" id="SSF52833">
    <property type="entry name" value="Thioredoxin-like"/>
    <property type="match status" value="1"/>
</dbReference>
<keyword evidence="1" id="KW-0676">Redox-active center</keyword>
<dbReference type="Pfam" id="PF10262">
    <property type="entry name" value="Rdx"/>
    <property type="match status" value="1"/>
</dbReference>
<protein>
    <recommendedName>
        <fullName evidence="3">SelT/SelW/SelH family protein</fullName>
    </recommendedName>
</protein>
<dbReference type="EMBL" id="UINC01007416">
    <property type="protein sequence ID" value="SVA33192.1"/>
    <property type="molecule type" value="Genomic_DNA"/>
</dbReference>
<dbReference type="Gene3D" id="3.40.30.10">
    <property type="entry name" value="Glutaredoxin"/>
    <property type="match status" value="1"/>
</dbReference>
<proteinExistence type="predicted"/>
<dbReference type="InterPro" id="IPR011893">
    <property type="entry name" value="Selenoprotein_Rdx-typ"/>
</dbReference>
<sequence>MPRASGLEVELKSKFSGIETKLISSGGGVYEITLDGELIFSKKALERFPDDGEVIALIEQTI</sequence>
<evidence type="ECO:0008006" key="3">
    <source>
        <dbReference type="Google" id="ProtNLM"/>
    </source>
</evidence>
<organism evidence="2">
    <name type="scientific">marine metagenome</name>
    <dbReference type="NCBI Taxonomy" id="408172"/>
    <lineage>
        <taxon>unclassified sequences</taxon>
        <taxon>metagenomes</taxon>
        <taxon>ecological metagenomes</taxon>
    </lineage>
</organism>
<evidence type="ECO:0000313" key="2">
    <source>
        <dbReference type="EMBL" id="SVA33192.1"/>
    </source>
</evidence>
<reference evidence="2" key="1">
    <citation type="submission" date="2018-05" db="EMBL/GenBank/DDBJ databases">
        <authorList>
            <person name="Lanie J.A."/>
            <person name="Ng W.-L."/>
            <person name="Kazmierczak K.M."/>
            <person name="Andrzejewski T.M."/>
            <person name="Davidsen T.M."/>
            <person name="Wayne K.J."/>
            <person name="Tettelin H."/>
            <person name="Glass J.I."/>
            <person name="Rusch D."/>
            <person name="Podicherti R."/>
            <person name="Tsui H.-C.T."/>
            <person name="Winkler M.E."/>
        </authorList>
    </citation>
    <scope>NUCLEOTIDE SEQUENCE</scope>
</reference>
<evidence type="ECO:0000256" key="1">
    <source>
        <dbReference type="ARBA" id="ARBA00023284"/>
    </source>
</evidence>
<name>A0A381UYI2_9ZZZZ</name>